<dbReference type="STRING" id="42253.NITMOv2_3162"/>
<evidence type="ECO:0000313" key="1">
    <source>
        <dbReference type="EMBL" id="ALA59561.1"/>
    </source>
</evidence>
<dbReference type="KEGG" id="nmv:NITMOv2_3162"/>
<protein>
    <submittedName>
        <fullName evidence="1">Uncharacterized protein</fullName>
    </submittedName>
</protein>
<dbReference type="AlphaFoldDB" id="A0A0K2GF32"/>
<reference evidence="1 2" key="1">
    <citation type="journal article" date="2015" name="Proc. Natl. Acad. Sci. U.S.A.">
        <title>Expanded metabolic versatility of ubiquitous nitrite-oxidizing bacteria from the genus Nitrospira.</title>
        <authorList>
            <person name="Koch H."/>
            <person name="Lucker S."/>
            <person name="Albertsen M."/>
            <person name="Kitzinger K."/>
            <person name="Herbold C."/>
            <person name="Spieck E."/>
            <person name="Nielsen P.H."/>
            <person name="Wagner M."/>
            <person name="Daims H."/>
        </authorList>
    </citation>
    <scope>NUCLEOTIDE SEQUENCE [LARGE SCALE GENOMIC DNA]</scope>
    <source>
        <strain evidence="1 2">NSP M-1</strain>
    </source>
</reference>
<evidence type="ECO:0000313" key="2">
    <source>
        <dbReference type="Proteomes" id="UP000069205"/>
    </source>
</evidence>
<keyword evidence="2" id="KW-1185">Reference proteome</keyword>
<name>A0A0K2GF32_NITMO</name>
<organism evidence="1 2">
    <name type="scientific">Nitrospira moscoviensis</name>
    <dbReference type="NCBI Taxonomy" id="42253"/>
    <lineage>
        <taxon>Bacteria</taxon>
        <taxon>Pseudomonadati</taxon>
        <taxon>Nitrospirota</taxon>
        <taxon>Nitrospiria</taxon>
        <taxon>Nitrospirales</taxon>
        <taxon>Nitrospiraceae</taxon>
        <taxon>Nitrospira</taxon>
    </lineage>
</organism>
<dbReference type="EMBL" id="CP011801">
    <property type="protein sequence ID" value="ALA59561.1"/>
    <property type="molecule type" value="Genomic_DNA"/>
</dbReference>
<sequence length="55" mass="6301">MVKLRCFGMASGLPNKEQQPFLVFNQCGESFGRIHEISVRRHGRGAYRIQRPLAI</sequence>
<accession>A0A0K2GF32</accession>
<gene>
    <name evidence="1" type="ORF">NITMOv2_3162</name>
</gene>
<dbReference type="Proteomes" id="UP000069205">
    <property type="component" value="Chromosome"/>
</dbReference>
<proteinExistence type="predicted"/>